<sequence length="221" mass="25124">METHGGSQRHHRGGVRLQQHESSYAHEPFVSAVVPGQDAATKRDDRKRACMRLLLLNRFCAQAQKSAFGVDLTCDGKVINTDDLLWSGGGELQQTEQLRLDQRLYQRHHLVDEGRRVHDVDLLQPHRMRVLDVAHEDAQRPELDAGQMTQPDALHVEDDDVTLHDAVHTDLRVVEHAERLHRLGKVHLGRVCVGQTVVQQPIALWRRPWKGYHSNISNASP</sequence>
<proteinExistence type="predicted"/>
<name>A0A182QIM1_9DIPT</name>
<evidence type="ECO:0000313" key="2">
    <source>
        <dbReference type="Proteomes" id="UP000075886"/>
    </source>
</evidence>
<dbReference type="Proteomes" id="UP000075886">
    <property type="component" value="Unassembled WGS sequence"/>
</dbReference>
<dbReference type="EnsemblMetazoa" id="AFAF010949-RA">
    <property type="protein sequence ID" value="AFAF010949-PA"/>
    <property type="gene ID" value="AFAF010949"/>
</dbReference>
<evidence type="ECO:0000313" key="1">
    <source>
        <dbReference type="EnsemblMetazoa" id="AFAF010949-PA"/>
    </source>
</evidence>
<dbReference type="EMBL" id="AXCN02000044">
    <property type="status" value="NOT_ANNOTATED_CDS"/>
    <property type="molecule type" value="Genomic_DNA"/>
</dbReference>
<accession>A0A182QIM1</accession>
<dbReference type="VEuPathDB" id="VectorBase:AFAF010949"/>
<organism evidence="1 2">
    <name type="scientific">Anopheles farauti</name>
    <dbReference type="NCBI Taxonomy" id="69004"/>
    <lineage>
        <taxon>Eukaryota</taxon>
        <taxon>Metazoa</taxon>
        <taxon>Ecdysozoa</taxon>
        <taxon>Arthropoda</taxon>
        <taxon>Hexapoda</taxon>
        <taxon>Insecta</taxon>
        <taxon>Pterygota</taxon>
        <taxon>Neoptera</taxon>
        <taxon>Endopterygota</taxon>
        <taxon>Diptera</taxon>
        <taxon>Nematocera</taxon>
        <taxon>Culicoidea</taxon>
        <taxon>Culicidae</taxon>
        <taxon>Anophelinae</taxon>
        <taxon>Anopheles</taxon>
    </lineage>
</organism>
<reference evidence="1" key="2">
    <citation type="submission" date="2020-05" db="UniProtKB">
        <authorList>
            <consortium name="EnsemblMetazoa"/>
        </authorList>
    </citation>
    <scope>IDENTIFICATION</scope>
    <source>
        <strain evidence="1">FAR1</strain>
    </source>
</reference>
<dbReference type="AlphaFoldDB" id="A0A182QIM1"/>
<protein>
    <submittedName>
        <fullName evidence="1">Uncharacterized protein</fullName>
    </submittedName>
</protein>
<keyword evidence="2" id="KW-1185">Reference proteome</keyword>
<reference evidence="2" key="1">
    <citation type="submission" date="2014-01" db="EMBL/GenBank/DDBJ databases">
        <title>The Genome Sequence of Anopheles farauti FAR1 (V2).</title>
        <authorList>
            <consortium name="The Broad Institute Genomics Platform"/>
            <person name="Neafsey D.E."/>
            <person name="Besansky N."/>
            <person name="Howell P."/>
            <person name="Walton C."/>
            <person name="Young S.K."/>
            <person name="Zeng Q."/>
            <person name="Gargeya S."/>
            <person name="Fitzgerald M."/>
            <person name="Haas B."/>
            <person name="Abouelleil A."/>
            <person name="Allen A.W."/>
            <person name="Alvarado L."/>
            <person name="Arachchi H.M."/>
            <person name="Berlin A.M."/>
            <person name="Chapman S.B."/>
            <person name="Gainer-Dewar J."/>
            <person name="Goldberg J."/>
            <person name="Griggs A."/>
            <person name="Gujja S."/>
            <person name="Hansen M."/>
            <person name="Howarth C."/>
            <person name="Imamovic A."/>
            <person name="Ireland A."/>
            <person name="Larimer J."/>
            <person name="McCowan C."/>
            <person name="Murphy C."/>
            <person name="Pearson M."/>
            <person name="Poon T.W."/>
            <person name="Priest M."/>
            <person name="Roberts A."/>
            <person name="Saif S."/>
            <person name="Shea T."/>
            <person name="Sisk P."/>
            <person name="Sykes S."/>
            <person name="Wortman J."/>
            <person name="Nusbaum C."/>
            <person name="Birren B."/>
        </authorList>
    </citation>
    <scope>NUCLEOTIDE SEQUENCE [LARGE SCALE GENOMIC DNA]</scope>
    <source>
        <strain evidence="2">FAR1</strain>
    </source>
</reference>